<protein>
    <submittedName>
        <fullName evidence="2">G1914 protein</fullName>
    </submittedName>
</protein>
<sequence length="102" mass="11629">MDLNHQIRAFSSVDDYQSQLDAINDAFVEARDEIEYAQEDSETVYFEEGLKTAQKAVGEAMGKYNALLDSLSEQERGKLQRSMGMKMEQLKAELYTVEQTHA</sequence>
<dbReference type="Proteomes" id="UP001497392">
    <property type="component" value="Unassembled WGS sequence"/>
</dbReference>
<keyword evidence="1" id="KW-0175">Coiled coil</keyword>
<accession>A0ABP1FJ54</accession>
<keyword evidence="3" id="KW-1185">Reference proteome</keyword>
<reference evidence="2 3" key="1">
    <citation type="submission" date="2024-06" db="EMBL/GenBank/DDBJ databases">
        <authorList>
            <person name="Kraege A."/>
            <person name="Thomma B."/>
        </authorList>
    </citation>
    <scope>NUCLEOTIDE SEQUENCE [LARGE SCALE GENOMIC DNA]</scope>
</reference>
<dbReference type="PANTHER" id="PTHR35706">
    <property type="entry name" value="F14O23.11 PROTEIN"/>
    <property type="match status" value="1"/>
</dbReference>
<evidence type="ECO:0000256" key="1">
    <source>
        <dbReference type="SAM" id="Coils"/>
    </source>
</evidence>
<gene>
    <name evidence="2" type="primary">g1914</name>
    <name evidence="2" type="ORF">VP750_LOCUS1635</name>
</gene>
<name>A0ABP1FJ54_9CHLO</name>
<evidence type="ECO:0000313" key="2">
    <source>
        <dbReference type="EMBL" id="CAL5219976.1"/>
    </source>
</evidence>
<evidence type="ECO:0000313" key="3">
    <source>
        <dbReference type="Proteomes" id="UP001497392"/>
    </source>
</evidence>
<proteinExistence type="predicted"/>
<comment type="caution">
    <text evidence="2">The sequence shown here is derived from an EMBL/GenBank/DDBJ whole genome shotgun (WGS) entry which is preliminary data.</text>
</comment>
<organism evidence="2 3">
    <name type="scientific">Coccomyxa viridis</name>
    <dbReference type="NCBI Taxonomy" id="1274662"/>
    <lineage>
        <taxon>Eukaryota</taxon>
        <taxon>Viridiplantae</taxon>
        <taxon>Chlorophyta</taxon>
        <taxon>core chlorophytes</taxon>
        <taxon>Trebouxiophyceae</taxon>
        <taxon>Trebouxiophyceae incertae sedis</taxon>
        <taxon>Coccomyxaceae</taxon>
        <taxon>Coccomyxa</taxon>
    </lineage>
</organism>
<dbReference type="PANTHER" id="PTHR35706:SF1">
    <property type="entry name" value="EMBRYOGENESIS-LIKE PROTEIN"/>
    <property type="match status" value="1"/>
</dbReference>
<dbReference type="EMBL" id="CAXHTA020000002">
    <property type="protein sequence ID" value="CAL5219976.1"/>
    <property type="molecule type" value="Genomic_DNA"/>
</dbReference>
<dbReference type="InterPro" id="IPR053325">
    <property type="entry name" value="H3-Acetyl_Activator"/>
</dbReference>
<feature type="coiled-coil region" evidence="1">
    <location>
        <begin position="13"/>
        <end position="40"/>
    </location>
</feature>